<gene>
    <name evidence="5" type="ORF">OJ997_33660</name>
</gene>
<evidence type="ECO:0000313" key="5">
    <source>
        <dbReference type="EMBL" id="MDA0185301.1"/>
    </source>
</evidence>
<dbReference type="AlphaFoldDB" id="A0A9X3SD11"/>
<keyword evidence="1" id="KW-0547">Nucleotide-binding</keyword>
<dbReference type="PANTHER" id="PTHR16305:SF28">
    <property type="entry name" value="GUANYLATE CYCLASE DOMAIN-CONTAINING PROTEIN"/>
    <property type="match status" value="1"/>
</dbReference>
<organism evidence="5 6">
    <name type="scientific">Solirubrobacter phytolaccae</name>
    <dbReference type="NCBI Taxonomy" id="1404360"/>
    <lineage>
        <taxon>Bacteria</taxon>
        <taxon>Bacillati</taxon>
        <taxon>Actinomycetota</taxon>
        <taxon>Thermoleophilia</taxon>
        <taxon>Solirubrobacterales</taxon>
        <taxon>Solirubrobacteraceae</taxon>
        <taxon>Solirubrobacter</taxon>
    </lineage>
</organism>
<dbReference type="InterPro" id="IPR027417">
    <property type="entry name" value="P-loop_NTPase"/>
</dbReference>
<accession>A0A9X3SD11</accession>
<reference evidence="5" key="1">
    <citation type="submission" date="2022-10" db="EMBL/GenBank/DDBJ databases">
        <title>The WGS of Solirubrobacter phytolaccae KCTC 29190.</title>
        <authorList>
            <person name="Jiang Z."/>
        </authorList>
    </citation>
    <scope>NUCLEOTIDE SEQUENCE</scope>
    <source>
        <strain evidence="5">KCTC 29190</strain>
    </source>
</reference>
<evidence type="ECO:0000256" key="1">
    <source>
        <dbReference type="ARBA" id="ARBA00022741"/>
    </source>
</evidence>
<dbReference type="GO" id="GO:0004016">
    <property type="term" value="F:adenylate cyclase activity"/>
    <property type="evidence" value="ECO:0007669"/>
    <property type="project" value="TreeGrafter"/>
</dbReference>
<dbReference type="SUPFAM" id="SSF52540">
    <property type="entry name" value="P-loop containing nucleoside triphosphate hydrolases"/>
    <property type="match status" value="1"/>
</dbReference>
<dbReference type="Pfam" id="PF13191">
    <property type="entry name" value="AAA_16"/>
    <property type="match status" value="1"/>
</dbReference>
<proteinExistence type="predicted"/>
<evidence type="ECO:0000313" key="6">
    <source>
        <dbReference type="Proteomes" id="UP001147653"/>
    </source>
</evidence>
<keyword evidence="6" id="KW-1185">Reference proteome</keyword>
<name>A0A9X3SD11_9ACTN</name>
<dbReference type="InterPro" id="IPR041664">
    <property type="entry name" value="AAA_16"/>
</dbReference>
<dbReference type="GO" id="GO:0005524">
    <property type="term" value="F:ATP binding"/>
    <property type="evidence" value="ECO:0007669"/>
    <property type="project" value="UniProtKB-KW"/>
</dbReference>
<dbReference type="GO" id="GO:0005737">
    <property type="term" value="C:cytoplasm"/>
    <property type="evidence" value="ECO:0007669"/>
    <property type="project" value="TreeGrafter"/>
</dbReference>
<feature type="domain" description="Orc1-like AAA ATPase" evidence="4">
    <location>
        <begin position="4"/>
        <end position="129"/>
    </location>
</feature>
<dbReference type="Proteomes" id="UP001147653">
    <property type="component" value="Unassembled WGS sequence"/>
</dbReference>
<feature type="non-terminal residue" evidence="5">
    <location>
        <position position="404"/>
    </location>
</feature>
<evidence type="ECO:0000256" key="3">
    <source>
        <dbReference type="SAM" id="MobiDB-lite"/>
    </source>
</evidence>
<keyword evidence="2" id="KW-0067">ATP-binding</keyword>
<comment type="caution">
    <text evidence="5">The sequence shown here is derived from an EMBL/GenBank/DDBJ whole genome shotgun (WGS) entry which is preliminary data.</text>
</comment>
<dbReference type="Gene3D" id="3.40.50.300">
    <property type="entry name" value="P-loop containing nucleotide triphosphate hydrolases"/>
    <property type="match status" value="1"/>
</dbReference>
<dbReference type="EMBL" id="JAPDDP010000107">
    <property type="protein sequence ID" value="MDA0185301.1"/>
    <property type="molecule type" value="Genomic_DNA"/>
</dbReference>
<dbReference type="RefSeq" id="WP_270029798.1">
    <property type="nucleotide sequence ID" value="NZ_JAPDDP010000107.1"/>
</dbReference>
<evidence type="ECO:0000256" key="2">
    <source>
        <dbReference type="ARBA" id="ARBA00022840"/>
    </source>
</evidence>
<dbReference type="PANTHER" id="PTHR16305">
    <property type="entry name" value="TESTICULAR SOLUBLE ADENYLYL CYCLASE"/>
    <property type="match status" value="1"/>
</dbReference>
<protein>
    <submittedName>
        <fullName evidence="5">AAA family ATPase</fullName>
    </submittedName>
</protein>
<evidence type="ECO:0000259" key="4">
    <source>
        <dbReference type="Pfam" id="PF13191"/>
    </source>
</evidence>
<feature type="region of interest" description="Disordered" evidence="3">
    <location>
        <begin position="380"/>
        <end position="404"/>
    </location>
</feature>
<sequence length="404" mass="41914">MVWPLTGRERELAQIDAARKDPACPGVVLVAEAGVGKSRLAREAQAAASDAHVEWVQATRSAAAVPLAAFSGLVPDDTRADDLVGLIDRCAEAVRERAGRRPAVLVVDDAHLLDPVSAALVLHLVRTRSAFVIATVRAGEAAPDAIASLWKDAGARRIALEPLADDRVRALIEAALGDPVQEAALRWVTDVGQGNALYVRELVAGAIDAGALVHAPGFWRLNGTPPTSASLIELVGERLQALGEEQRAAVELVALGEPLTLDALATLTSEPALLDAEAAGLLALRGFEVGLAHPLYGEVIRTQLPPLRARSLRLRLADALGSDQPLRTARLKLDAGAALDPELALTAGRAANFAGDPDLGEQLAKIALAATDDLARADGLAEPARAATGDAPPNPARADGLASA</sequence>